<dbReference type="SUPFAM" id="SSF89447">
    <property type="entry name" value="AbrB/MazE/MraZ-like"/>
    <property type="match status" value="1"/>
</dbReference>
<name>A0A0G0WQH9_9BACT</name>
<protein>
    <submittedName>
        <fullName evidence="3">Transcriptional regulator, AbrB family</fullName>
    </submittedName>
</protein>
<evidence type="ECO:0000313" key="4">
    <source>
        <dbReference type="Proteomes" id="UP000034753"/>
    </source>
</evidence>
<dbReference type="SMART" id="SM00966">
    <property type="entry name" value="SpoVT_AbrB"/>
    <property type="match status" value="1"/>
</dbReference>
<evidence type="ECO:0000256" key="1">
    <source>
        <dbReference type="PROSITE-ProRule" id="PRU01076"/>
    </source>
</evidence>
<dbReference type="Gene3D" id="2.10.260.10">
    <property type="match status" value="1"/>
</dbReference>
<sequence>MYTSTVTQKGQATIPAPIRIRLGIKPGQKVLFEEKGKDIVIRNQANIVDELYGSIKTNIKWDKKKAYEAVGKMLAKRHLKSLE</sequence>
<dbReference type="NCBIfam" id="TIGR01439">
    <property type="entry name" value="lp_hng_hel_AbrB"/>
    <property type="match status" value="1"/>
</dbReference>
<dbReference type="Proteomes" id="UP000034753">
    <property type="component" value="Unassembled WGS sequence"/>
</dbReference>
<dbReference type="Pfam" id="PF04014">
    <property type="entry name" value="MazE_antitoxin"/>
    <property type="match status" value="1"/>
</dbReference>
<evidence type="ECO:0000259" key="2">
    <source>
        <dbReference type="PROSITE" id="PS51740"/>
    </source>
</evidence>
<reference evidence="3 4" key="1">
    <citation type="journal article" date="2015" name="Nature">
        <title>rRNA introns, odd ribosomes, and small enigmatic genomes across a large radiation of phyla.</title>
        <authorList>
            <person name="Brown C.T."/>
            <person name="Hug L.A."/>
            <person name="Thomas B.C."/>
            <person name="Sharon I."/>
            <person name="Castelle C.J."/>
            <person name="Singh A."/>
            <person name="Wilkins M.J."/>
            <person name="Williams K.H."/>
            <person name="Banfield J.F."/>
        </authorList>
    </citation>
    <scope>NUCLEOTIDE SEQUENCE [LARGE SCALE GENOMIC DNA]</scope>
</reference>
<proteinExistence type="predicted"/>
<dbReference type="InterPro" id="IPR007159">
    <property type="entry name" value="SpoVT-AbrB_dom"/>
</dbReference>
<comment type="caution">
    <text evidence="3">The sequence shown here is derived from an EMBL/GenBank/DDBJ whole genome shotgun (WGS) entry which is preliminary data.</text>
</comment>
<evidence type="ECO:0000313" key="3">
    <source>
        <dbReference type="EMBL" id="KKS14337.1"/>
    </source>
</evidence>
<keyword evidence="1" id="KW-0238">DNA-binding</keyword>
<gene>
    <name evidence="3" type="ORF">UU67_C0002G0003</name>
</gene>
<dbReference type="AlphaFoldDB" id="A0A0G0WQH9"/>
<accession>A0A0G0WQH9</accession>
<dbReference type="GO" id="GO:0003677">
    <property type="term" value="F:DNA binding"/>
    <property type="evidence" value="ECO:0007669"/>
    <property type="project" value="UniProtKB-UniRule"/>
</dbReference>
<dbReference type="InterPro" id="IPR037914">
    <property type="entry name" value="SpoVT-AbrB_sf"/>
</dbReference>
<feature type="domain" description="SpoVT-AbrB" evidence="2">
    <location>
        <begin position="1"/>
        <end position="46"/>
    </location>
</feature>
<organism evidence="3 4">
    <name type="scientific">Candidatus Daviesbacteria bacterium GW2011_GWB1_41_5</name>
    <dbReference type="NCBI Taxonomy" id="1618429"/>
    <lineage>
        <taxon>Bacteria</taxon>
        <taxon>Candidatus Daviesiibacteriota</taxon>
    </lineage>
</organism>
<dbReference type="PROSITE" id="PS51740">
    <property type="entry name" value="SPOVT_ABRB"/>
    <property type="match status" value="1"/>
</dbReference>
<dbReference type="EMBL" id="LCBN01000002">
    <property type="protein sequence ID" value="KKS14337.1"/>
    <property type="molecule type" value="Genomic_DNA"/>
</dbReference>